<reference evidence="2 3" key="1">
    <citation type="journal article" date="2013" name="PLoS Genet.">
        <title>Comparative genome structure, secondary metabolite, and effector coding capacity across Cochliobolus pathogens.</title>
        <authorList>
            <person name="Condon B.J."/>
            <person name="Leng Y."/>
            <person name="Wu D."/>
            <person name="Bushley K.E."/>
            <person name="Ohm R.A."/>
            <person name="Otillar R."/>
            <person name="Martin J."/>
            <person name="Schackwitz W."/>
            <person name="Grimwood J."/>
            <person name="MohdZainudin N."/>
            <person name="Xue C."/>
            <person name="Wang R."/>
            <person name="Manning V.A."/>
            <person name="Dhillon B."/>
            <person name="Tu Z.J."/>
            <person name="Steffenson B.J."/>
            <person name="Salamov A."/>
            <person name="Sun H."/>
            <person name="Lowry S."/>
            <person name="LaButti K."/>
            <person name="Han J."/>
            <person name="Copeland A."/>
            <person name="Lindquist E."/>
            <person name="Barry K."/>
            <person name="Schmutz J."/>
            <person name="Baker S.E."/>
            <person name="Ciuffetti L.M."/>
            <person name="Grigoriev I.V."/>
            <person name="Zhong S."/>
            <person name="Turgeon B.G."/>
        </authorList>
    </citation>
    <scope>NUCLEOTIDE SEQUENCE [LARGE SCALE GENOMIC DNA]</scope>
    <source>
        <strain evidence="2 3">26-R-13</strain>
    </source>
</reference>
<feature type="non-terminal residue" evidence="2">
    <location>
        <position position="1"/>
    </location>
</feature>
<dbReference type="HOGENOM" id="CLU_2391832_0_0_1"/>
<keyword evidence="3" id="KW-1185">Reference proteome</keyword>
<name>W6Y9E9_COCC2</name>
<evidence type="ECO:0000313" key="2">
    <source>
        <dbReference type="EMBL" id="EUC32034.1"/>
    </source>
</evidence>
<protein>
    <submittedName>
        <fullName evidence="2">Uncharacterized protein</fullName>
    </submittedName>
</protein>
<dbReference type="KEGG" id="bze:COCCADRAFT_99737"/>
<accession>W6Y9E9</accession>
<evidence type="ECO:0000256" key="1">
    <source>
        <dbReference type="SAM" id="MobiDB-lite"/>
    </source>
</evidence>
<sequence>TFTPKRTKPTSKGFCGSGHTEADTVSAHEQLRWLRLCGARHYLRASQTVSCCPHGGYAGGTTSSIRRCTSAKYPHYRYQIKYTNSRRGYLEKRA</sequence>
<proteinExistence type="predicted"/>
<dbReference type="GeneID" id="19154861"/>
<evidence type="ECO:0000313" key="3">
    <source>
        <dbReference type="Proteomes" id="UP000053841"/>
    </source>
</evidence>
<dbReference type="AlphaFoldDB" id="W6Y9E9"/>
<dbReference type="EMBL" id="KI964644">
    <property type="protein sequence ID" value="EUC32034.1"/>
    <property type="molecule type" value="Genomic_DNA"/>
</dbReference>
<dbReference type="RefSeq" id="XP_007713691.1">
    <property type="nucleotide sequence ID" value="XM_007715501.1"/>
</dbReference>
<gene>
    <name evidence="2" type="ORF">COCCADRAFT_99737</name>
</gene>
<dbReference type="Proteomes" id="UP000053841">
    <property type="component" value="Unassembled WGS sequence"/>
</dbReference>
<organism evidence="2 3">
    <name type="scientific">Cochliobolus carbonum (strain 26-R-13)</name>
    <name type="common">Maize leaf spot fungus</name>
    <name type="synonym">Bipolaris zeicola</name>
    <dbReference type="NCBI Taxonomy" id="930089"/>
    <lineage>
        <taxon>Eukaryota</taxon>
        <taxon>Fungi</taxon>
        <taxon>Dikarya</taxon>
        <taxon>Ascomycota</taxon>
        <taxon>Pezizomycotina</taxon>
        <taxon>Dothideomycetes</taxon>
        <taxon>Pleosporomycetidae</taxon>
        <taxon>Pleosporales</taxon>
        <taxon>Pleosporineae</taxon>
        <taxon>Pleosporaceae</taxon>
        <taxon>Bipolaris</taxon>
    </lineage>
</organism>
<feature type="region of interest" description="Disordered" evidence="1">
    <location>
        <begin position="1"/>
        <end position="21"/>
    </location>
</feature>